<dbReference type="PANTHER" id="PTHR46118">
    <property type="entry name" value="PROTEIN ABHD11"/>
    <property type="match status" value="1"/>
</dbReference>
<accession>A0A6G1I944</accession>
<protein>
    <submittedName>
        <fullName evidence="4">Alpha/beta-hydrolase</fullName>
    </submittedName>
</protein>
<evidence type="ECO:0000313" key="4">
    <source>
        <dbReference type="EMBL" id="KAF2404557.1"/>
    </source>
</evidence>
<dbReference type="EMBL" id="ML996688">
    <property type="protein sequence ID" value="KAF2404557.1"/>
    <property type="molecule type" value="Genomic_DNA"/>
</dbReference>
<name>A0A6G1I944_9PEZI</name>
<feature type="domain" description="AB hydrolase-1" evidence="3">
    <location>
        <begin position="54"/>
        <end position="289"/>
    </location>
</feature>
<reference evidence="4" key="1">
    <citation type="journal article" date="2020" name="Stud. Mycol.">
        <title>101 Dothideomycetes genomes: a test case for predicting lifestyles and emergence of pathogens.</title>
        <authorList>
            <person name="Haridas S."/>
            <person name="Albert R."/>
            <person name="Binder M."/>
            <person name="Bloem J."/>
            <person name="Labutti K."/>
            <person name="Salamov A."/>
            <person name="Andreopoulos B."/>
            <person name="Baker S."/>
            <person name="Barry K."/>
            <person name="Bills G."/>
            <person name="Bluhm B."/>
            <person name="Cannon C."/>
            <person name="Castanera R."/>
            <person name="Culley D."/>
            <person name="Daum C."/>
            <person name="Ezra D."/>
            <person name="Gonzalez J."/>
            <person name="Henrissat B."/>
            <person name="Kuo A."/>
            <person name="Liang C."/>
            <person name="Lipzen A."/>
            <person name="Lutzoni F."/>
            <person name="Magnuson J."/>
            <person name="Mondo S."/>
            <person name="Nolan M."/>
            <person name="Ohm R."/>
            <person name="Pangilinan J."/>
            <person name="Park H.-J."/>
            <person name="Ramirez L."/>
            <person name="Alfaro M."/>
            <person name="Sun H."/>
            <person name="Tritt A."/>
            <person name="Yoshinaga Y."/>
            <person name="Zwiers L.-H."/>
            <person name="Turgeon B."/>
            <person name="Goodwin S."/>
            <person name="Spatafora J."/>
            <person name="Crous P."/>
            <person name="Grigoriev I."/>
        </authorList>
    </citation>
    <scope>NUCLEOTIDE SEQUENCE</scope>
    <source>
        <strain evidence="4">CBS 262.69</strain>
    </source>
</reference>
<gene>
    <name evidence="4" type="ORF">EJ06DRAFT_209327</name>
</gene>
<evidence type="ECO:0000256" key="1">
    <source>
        <dbReference type="ARBA" id="ARBA00008645"/>
    </source>
</evidence>
<dbReference type="GO" id="GO:0005739">
    <property type="term" value="C:mitochondrion"/>
    <property type="evidence" value="ECO:0007669"/>
    <property type="project" value="TreeGrafter"/>
</dbReference>
<dbReference type="InterPro" id="IPR000073">
    <property type="entry name" value="AB_hydrolase_1"/>
</dbReference>
<dbReference type="AlphaFoldDB" id="A0A6G1I944"/>
<comment type="similarity">
    <text evidence="1">Belongs to the AB hydrolase superfamily.</text>
</comment>
<dbReference type="Proteomes" id="UP000799640">
    <property type="component" value="Unassembled WGS sequence"/>
</dbReference>
<dbReference type="Pfam" id="PF00561">
    <property type="entry name" value="Abhydrolase_1"/>
    <property type="match status" value="1"/>
</dbReference>
<evidence type="ECO:0000313" key="5">
    <source>
        <dbReference type="Proteomes" id="UP000799640"/>
    </source>
</evidence>
<organism evidence="4 5">
    <name type="scientific">Trichodelitschia bisporula</name>
    <dbReference type="NCBI Taxonomy" id="703511"/>
    <lineage>
        <taxon>Eukaryota</taxon>
        <taxon>Fungi</taxon>
        <taxon>Dikarya</taxon>
        <taxon>Ascomycota</taxon>
        <taxon>Pezizomycotina</taxon>
        <taxon>Dothideomycetes</taxon>
        <taxon>Dothideomycetes incertae sedis</taxon>
        <taxon>Phaeotrichales</taxon>
        <taxon>Phaeotrichaceae</taxon>
        <taxon>Trichodelitschia</taxon>
    </lineage>
</organism>
<dbReference type="InterPro" id="IPR029058">
    <property type="entry name" value="AB_hydrolase_fold"/>
</dbReference>
<evidence type="ECO:0000259" key="3">
    <source>
        <dbReference type="Pfam" id="PF00561"/>
    </source>
</evidence>
<keyword evidence="5" id="KW-1185">Reference proteome</keyword>
<dbReference type="FunFam" id="3.40.50.1820:FF:000039">
    <property type="entry name" value="Esterase ybfF"/>
    <property type="match status" value="1"/>
</dbReference>
<dbReference type="SUPFAM" id="SSF53474">
    <property type="entry name" value="alpha/beta-Hydrolases"/>
    <property type="match status" value="1"/>
</dbReference>
<dbReference type="GO" id="GO:0052689">
    <property type="term" value="F:carboxylic ester hydrolase activity"/>
    <property type="evidence" value="ECO:0007669"/>
    <property type="project" value="TreeGrafter"/>
</dbReference>
<dbReference type="Gene3D" id="3.40.50.1820">
    <property type="entry name" value="alpha/beta hydrolase"/>
    <property type="match status" value="1"/>
</dbReference>
<dbReference type="OrthoDB" id="8119704at2759"/>
<dbReference type="PANTHER" id="PTHR46118:SF4">
    <property type="entry name" value="PROTEIN ABHD11"/>
    <property type="match status" value="1"/>
</dbReference>
<proteinExistence type="inferred from homology"/>
<evidence type="ECO:0000256" key="2">
    <source>
        <dbReference type="ARBA" id="ARBA00022801"/>
    </source>
</evidence>
<sequence length="304" mass="34592">MNLLRIRPAVSHCRPLNRSRRLFSAAAPLRQLDLAFDYYEPEKCKQDPAACNAPIIFLHGLFGSRKNNRSISKVLSRDLSRPVYCVDLRNHGDSPHDPVHDYDHLAKDVENFIDVHKLKDVTLIGHSMGAKTAMAVALRSPNKVANLIPVDNAPVDASLRSDFSTYVRGMRKVEEANVNKQSEADEILQPYVKELPVRQFLLTNLIRPKGSPHLAWRIPLKYLAPSLDLMGDFPFKDPDQVRYEKPTLMIRGMKSPYVADEMLPIVGRFFPRFELVDIDAGHWVISENPEAFRRAVVDFLQDKA</sequence>
<keyword evidence="2 4" id="KW-0378">Hydrolase</keyword>